<evidence type="ECO:0000313" key="5">
    <source>
        <dbReference type="EMBL" id="KAH7014446.1"/>
    </source>
</evidence>
<dbReference type="RefSeq" id="XP_046005413.1">
    <property type="nucleotide sequence ID" value="XM_046150894.1"/>
</dbReference>
<dbReference type="EMBL" id="JAGTJQ010000013">
    <property type="protein sequence ID" value="KAH7014446.1"/>
    <property type="molecule type" value="Genomic_DNA"/>
</dbReference>
<evidence type="ECO:0000259" key="3">
    <source>
        <dbReference type="Pfam" id="PF02016"/>
    </source>
</evidence>
<dbReference type="Pfam" id="PF17676">
    <property type="entry name" value="Peptidase_S66C"/>
    <property type="match status" value="1"/>
</dbReference>
<gene>
    <name evidence="5" type="ORF">B0I36DRAFT_255655</name>
</gene>
<evidence type="ECO:0000259" key="4">
    <source>
        <dbReference type="Pfam" id="PF17676"/>
    </source>
</evidence>
<dbReference type="PIRSF" id="PIRSF028757">
    <property type="entry name" value="LD-carboxypeptidase"/>
    <property type="match status" value="1"/>
</dbReference>
<dbReference type="InterPro" id="IPR040921">
    <property type="entry name" value="Peptidase_S66C"/>
</dbReference>
<keyword evidence="2" id="KW-0378">Hydrolase</keyword>
<keyword evidence="6" id="KW-1185">Reference proteome</keyword>
<protein>
    <submittedName>
        <fullName evidence="5">Peptidase family S66</fullName>
    </submittedName>
</protein>
<dbReference type="InterPro" id="IPR040449">
    <property type="entry name" value="Peptidase_S66_N"/>
</dbReference>
<dbReference type="PANTHER" id="PTHR30237">
    <property type="entry name" value="MURAMOYLTETRAPEPTIDE CARBOXYPEPTIDASE"/>
    <property type="match status" value="1"/>
</dbReference>
<dbReference type="PANTHER" id="PTHR30237:SF4">
    <property type="entry name" value="LD-CARBOXYPEPTIDASE C-TERMINAL DOMAIN-CONTAINING PROTEIN"/>
    <property type="match status" value="1"/>
</dbReference>
<comment type="similarity">
    <text evidence="1">Belongs to the peptidase S66 family.</text>
</comment>
<feature type="domain" description="LD-carboxypeptidase N-terminal" evidence="3">
    <location>
        <begin position="17"/>
        <end position="138"/>
    </location>
</feature>
<dbReference type="GO" id="GO:0016787">
    <property type="term" value="F:hydrolase activity"/>
    <property type="evidence" value="ECO:0007669"/>
    <property type="project" value="UniProtKB-KW"/>
</dbReference>
<accession>A0A9P9BJA8</accession>
<evidence type="ECO:0000256" key="1">
    <source>
        <dbReference type="ARBA" id="ARBA00010233"/>
    </source>
</evidence>
<name>A0A9P9BJA8_9PEZI</name>
<dbReference type="InterPro" id="IPR027461">
    <property type="entry name" value="Carboxypeptidase_A_C_sf"/>
</dbReference>
<dbReference type="AlphaFoldDB" id="A0A9P9BJA8"/>
<dbReference type="Proteomes" id="UP000756346">
    <property type="component" value="Unassembled WGS sequence"/>
</dbReference>
<dbReference type="CDD" id="cd07062">
    <property type="entry name" value="Peptidase_S66_mccF_like"/>
    <property type="match status" value="1"/>
</dbReference>
<comment type="caution">
    <text evidence="5">The sequence shown here is derived from an EMBL/GenBank/DDBJ whole genome shotgun (WGS) entry which is preliminary data.</text>
</comment>
<sequence length="375" mass="40612">MSPSPITPKALEPGSTIGIISPSARLNHIYPSVVSRGLALLTSRGYKVRELYTRDTSIQSGIQNRLAEIRTAFTDPSIDAVVCTIGGPTFTELLPALVADTALHAAIRENPKIFVGYSDITGFHWFLHAFTGLRTFYGPCIIPELGQAVIPTADLPGGDADNSPVKFCEDNLFRVITPLGRSVVPAFPRAMHYAPRGDAFWSKGDSHAHVPPALAPNTFGWEWIRGGRAEGRLFGGCLTVVARVGAVRAIVPDWKGRIVFLETAMGDDEDGGNPLPRVQAAIADLVAQGVFDEAAGLVVGRPYGYDSAEQRGEYKRVIRELLCEGRLVDVLGRDFPILFGVDFGHTTPMVTLPYDVMAVLDSERDLFGLLEPTVL</sequence>
<dbReference type="InterPro" id="IPR027478">
    <property type="entry name" value="LdcA_N"/>
</dbReference>
<evidence type="ECO:0000256" key="2">
    <source>
        <dbReference type="ARBA" id="ARBA00022801"/>
    </source>
</evidence>
<organism evidence="5 6">
    <name type="scientific">Microdochium trichocladiopsis</name>
    <dbReference type="NCBI Taxonomy" id="1682393"/>
    <lineage>
        <taxon>Eukaryota</taxon>
        <taxon>Fungi</taxon>
        <taxon>Dikarya</taxon>
        <taxon>Ascomycota</taxon>
        <taxon>Pezizomycotina</taxon>
        <taxon>Sordariomycetes</taxon>
        <taxon>Xylariomycetidae</taxon>
        <taxon>Xylariales</taxon>
        <taxon>Microdochiaceae</taxon>
        <taxon>Microdochium</taxon>
    </lineage>
</organism>
<dbReference type="OrthoDB" id="5186469at2759"/>
<dbReference type="InterPro" id="IPR003507">
    <property type="entry name" value="S66_fam"/>
</dbReference>
<dbReference type="Gene3D" id="3.40.50.10740">
    <property type="entry name" value="Class I glutamine amidotransferase-like"/>
    <property type="match status" value="1"/>
</dbReference>
<reference evidence="5" key="1">
    <citation type="journal article" date="2021" name="Nat. Commun.">
        <title>Genetic determinants of endophytism in the Arabidopsis root mycobiome.</title>
        <authorList>
            <person name="Mesny F."/>
            <person name="Miyauchi S."/>
            <person name="Thiergart T."/>
            <person name="Pickel B."/>
            <person name="Atanasova L."/>
            <person name="Karlsson M."/>
            <person name="Huettel B."/>
            <person name="Barry K.W."/>
            <person name="Haridas S."/>
            <person name="Chen C."/>
            <person name="Bauer D."/>
            <person name="Andreopoulos W."/>
            <person name="Pangilinan J."/>
            <person name="LaButti K."/>
            <person name="Riley R."/>
            <person name="Lipzen A."/>
            <person name="Clum A."/>
            <person name="Drula E."/>
            <person name="Henrissat B."/>
            <person name="Kohler A."/>
            <person name="Grigoriev I.V."/>
            <person name="Martin F.M."/>
            <person name="Hacquard S."/>
        </authorList>
    </citation>
    <scope>NUCLEOTIDE SEQUENCE</scope>
    <source>
        <strain evidence="5">MPI-CAGE-CH-0230</strain>
    </source>
</reference>
<dbReference type="SUPFAM" id="SSF52317">
    <property type="entry name" value="Class I glutamine amidotransferase-like"/>
    <property type="match status" value="1"/>
</dbReference>
<proteinExistence type="inferred from homology"/>
<dbReference type="InterPro" id="IPR029062">
    <property type="entry name" value="Class_I_gatase-like"/>
</dbReference>
<dbReference type="Pfam" id="PF02016">
    <property type="entry name" value="Peptidase_S66"/>
    <property type="match status" value="1"/>
</dbReference>
<evidence type="ECO:0000313" key="6">
    <source>
        <dbReference type="Proteomes" id="UP000756346"/>
    </source>
</evidence>
<dbReference type="Gene3D" id="3.50.30.60">
    <property type="entry name" value="LD-carboxypeptidase A C-terminal domain-like"/>
    <property type="match status" value="1"/>
</dbReference>
<feature type="domain" description="LD-carboxypeptidase C-terminal" evidence="4">
    <location>
        <begin position="230"/>
        <end position="359"/>
    </location>
</feature>
<dbReference type="GeneID" id="70180440"/>
<dbReference type="SUPFAM" id="SSF141986">
    <property type="entry name" value="LD-carboxypeptidase A C-terminal domain-like"/>
    <property type="match status" value="1"/>
</dbReference>